<dbReference type="OrthoDB" id="9802764at2"/>
<name>A0A1D3TZD4_9FIRM</name>
<organism evidence="2 3">
    <name type="scientific">Anaerobium acetethylicum</name>
    <dbReference type="NCBI Taxonomy" id="1619234"/>
    <lineage>
        <taxon>Bacteria</taxon>
        <taxon>Bacillati</taxon>
        <taxon>Bacillota</taxon>
        <taxon>Clostridia</taxon>
        <taxon>Lachnospirales</taxon>
        <taxon>Lachnospiraceae</taxon>
        <taxon>Anaerobium</taxon>
    </lineage>
</organism>
<evidence type="ECO:0000313" key="3">
    <source>
        <dbReference type="Proteomes" id="UP000199315"/>
    </source>
</evidence>
<dbReference type="AlphaFoldDB" id="A0A1D3TZD4"/>
<dbReference type="InterPro" id="IPR057679">
    <property type="entry name" value="DUF7919"/>
</dbReference>
<gene>
    <name evidence="2" type="ORF">SAMN05421730_10725</name>
</gene>
<keyword evidence="3" id="KW-1185">Reference proteome</keyword>
<dbReference type="Proteomes" id="UP000199315">
    <property type="component" value="Unassembled WGS sequence"/>
</dbReference>
<dbReference type="EMBL" id="FMKA01000072">
    <property type="protein sequence ID" value="SCP99927.1"/>
    <property type="molecule type" value="Genomic_DNA"/>
</dbReference>
<evidence type="ECO:0000259" key="1">
    <source>
        <dbReference type="Pfam" id="PF25535"/>
    </source>
</evidence>
<accession>A0A1D3TZD4</accession>
<feature type="domain" description="DUF7919" evidence="1">
    <location>
        <begin position="2"/>
        <end position="124"/>
    </location>
</feature>
<dbReference type="Pfam" id="PF25535">
    <property type="entry name" value="DUF7919"/>
    <property type="match status" value="1"/>
</dbReference>
<reference evidence="2 3" key="1">
    <citation type="submission" date="2016-09" db="EMBL/GenBank/DDBJ databases">
        <authorList>
            <person name="Capua I."/>
            <person name="De Benedictis P."/>
            <person name="Joannis T."/>
            <person name="Lombin L.H."/>
            <person name="Cattoli G."/>
        </authorList>
    </citation>
    <scope>NUCLEOTIDE SEQUENCE [LARGE SCALE GENOMIC DNA]</scope>
    <source>
        <strain evidence="2 3">GluBS11</strain>
    </source>
</reference>
<proteinExistence type="predicted"/>
<dbReference type="STRING" id="1619234.SAMN05421730_10725"/>
<dbReference type="RefSeq" id="WP_091237124.1">
    <property type="nucleotide sequence ID" value="NZ_FMKA01000072.1"/>
</dbReference>
<evidence type="ECO:0000313" key="2">
    <source>
        <dbReference type="EMBL" id="SCP99927.1"/>
    </source>
</evidence>
<sequence length="215" mass="25052">MTYFSELSKYKYMWEKEINTFNVGWLEGEGFPRGIVPDGFIKNLWEYVKYPVFMTRGFHKNIELDGEKTRIIVNCQGYTIRLGNAEIRVVDSKNDKIYASPNLIMHYIVNHNYLPPNEFIDAVMLGPKPNSEKYGSVISSIICDNERKFRGSDYCLYCGSNKTYYGFSHRNDNDESDSKILITSYKETDTVNKLKENTLQDKICLECGKRFTVPY</sequence>
<protein>
    <recommendedName>
        <fullName evidence="1">DUF7919 domain-containing protein</fullName>
    </recommendedName>
</protein>